<dbReference type="GO" id="GO:0005737">
    <property type="term" value="C:cytoplasm"/>
    <property type="evidence" value="ECO:0007669"/>
    <property type="project" value="UniProtKB-SubCell"/>
</dbReference>
<feature type="domain" description="Alanyl-transfer RNA synthetases family profile" evidence="7">
    <location>
        <begin position="1"/>
        <end position="239"/>
    </location>
</feature>
<evidence type="ECO:0000256" key="2">
    <source>
        <dbReference type="ARBA" id="ARBA00004496"/>
    </source>
</evidence>
<dbReference type="GO" id="GO:0003676">
    <property type="term" value="F:nucleic acid binding"/>
    <property type="evidence" value="ECO:0007669"/>
    <property type="project" value="InterPro"/>
</dbReference>
<dbReference type="Proteomes" id="UP000646365">
    <property type="component" value="Unassembled WGS sequence"/>
</dbReference>
<dbReference type="Pfam" id="PF01411">
    <property type="entry name" value="tRNA-synt_2c"/>
    <property type="match status" value="1"/>
</dbReference>
<dbReference type="SMART" id="SM00863">
    <property type="entry name" value="tRNA_SAD"/>
    <property type="match status" value="1"/>
</dbReference>
<proteinExistence type="predicted"/>
<name>A0A8J2YSG1_9PROT</name>
<dbReference type="GO" id="GO:0005524">
    <property type="term" value="F:ATP binding"/>
    <property type="evidence" value="ECO:0007669"/>
    <property type="project" value="InterPro"/>
</dbReference>
<dbReference type="EMBL" id="BMJQ01000004">
    <property type="protein sequence ID" value="GGF13463.1"/>
    <property type="molecule type" value="Genomic_DNA"/>
</dbReference>
<dbReference type="GO" id="GO:0004813">
    <property type="term" value="F:alanine-tRNA ligase activity"/>
    <property type="evidence" value="ECO:0007669"/>
    <property type="project" value="InterPro"/>
</dbReference>
<dbReference type="Pfam" id="PF07973">
    <property type="entry name" value="tRNA_SAD"/>
    <property type="match status" value="1"/>
</dbReference>
<keyword evidence="5" id="KW-0862">Zinc</keyword>
<dbReference type="SUPFAM" id="SSF55186">
    <property type="entry name" value="ThrRS/AlaRS common domain"/>
    <property type="match status" value="1"/>
</dbReference>
<dbReference type="AlphaFoldDB" id="A0A8J2YSG1"/>
<evidence type="ECO:0000256" key="4">
    <source>
        <dbReference type="ARBA" id="ARBA00022723"/>
    </source>
</evidence>
<dbReference type="PANTHER" id="PTHR43462">
    <property type="entry name" value="ALANYL-TRNA EDITING PROTEIN"/>
    <property type="match status" value="1"/>
</dbReference>
<evidence type="ECO:0000256" key="3">
    <source>
        <dbReference type="ARBA" id="ARBA00017959"/>
    </source>
</evidence>
<comment type="subcellular location">
    <subcellularLocation>
        <location evidence="2">Cytoplasm</location>
    </subcellularLocation>
</comment>
<dbReference type="GO" id="GO:0046872">
    <property type="term" value="F:metal ion binding"/>
    <property type="evidence" value="ECO:0007669"/>
    <property type="project" value="UniProtKB-KW"/>
</dbReference>
<keyword evidence="9" id="KW-1185">Reference proteome</keyword>
<evidence type="ECO:0000313" key="9">
    <source>
        <dbReference type="Proteomes" id="UP000646365"/>
    </source>
</evidence>
<organism evidence="8 9">
    <name type="scientific">Aliidongia dinghuensis</name>
    <dbReference type="NCBI Taxonomy" id="1867774"/>
    <lineage>
        <taxon>Bacteria</taxon>
        <taxon>Pseudomonadati</taxon>
        <taxon>Pseudomonadota</taxon>
        <taxon>Alphaproteobacteria</taxon>
        <taxon>Rhodospirillales</taxon>
        <taxon>Dongiaceae</taxon>
        <taxon>Aliidongia</taxon>
    </lineage>
</organism>
<evidence type="ECO:0000256" key="5">
    <source>
        <dbReference type="ARBA" id="ARBA00022833"/>
    </source>
</evidence>
<evidence type="ECO:0000313" key="8">
    <source>
        <dbReference type="EMBL" id="GGF13463.1"/>
    </source>
</evidence>
<dbReference type="PROSITE" id="PS50860">
    <property type="entry name" value="AA_TRNA_LIGASE_II_ALA"/>
    <property type="match status" value="1"/>
</dbReference>
<dbReference type="InterPro" id="IPR018165">
    <property type="entry name" value="Ala-tRNA-synth_IIc_core"/>
</dbReference>
<dbReference type="Gene3D" id="2.40.30.130">
    <property type="match status" value="1"/>
</dbReference>
<comment type="caution">
    <text evidence="8">The sequence shown here is derived from an EMBL/GenBank/DDBJ whole genome shotgun (WGS) entry which is preliminary data.</text>
</comment>
<reference evidence="8" key="2">
    <citation type="submission" date="2020-09" db="EMBL/GenBank/DDBJ databases">
        <authorList>
            <person name="Sun Q."/>
            <person name="Zhou Y."/>
        </authorList>
    </citation>
    <scope>NUCLEOTIDE SEQUENCE</scope>
    <source>
        <strain evidence="8">CGMCC 1.15725</strain>
    </source>
</reference>
<dbReference type="InterPro" id="IPR012947">
    <property type="entry name" value="tRNA_SAD"/>
</dbReference>
<evidence type="ECO:0000256" key="1">
    <source>
        <dbReference type="ARBA" id="ARBA00001947"/>
    </source>
</evidence>
<dbReference type="InterPro" id="IPR018164">
    <property type="entry name" value="Ala-tRNA-synth_IIc_N"/>
</dbReference>
<dbReference type="GO" id="GO:0002161">
    <property type="term" value="F:aminoacyl-tRNA deacylase activity"/>
    <property type="evidence" value="ECO:0007669"/>
    <property type="project" value="UniProtKB-ARBA"/>
</dbReference>
<accession>A0A8J2YSG1</accession>
<dbReference type="InterPro" id="IPR018163">
    <property type="entry name" value="Thr/Ala-tRNA-synth_IIc_edit"/>
</dbReference>
<dbReference type="Gene3D" id="3.30.980.10">
    <property type="entry name" value="Threonyl-trna Synthetase, Chain A, domain 2"/>
    <property type="match status" value="1"/>
</dbReference>
<keyword evidence="4" id="KW-0479">Metal-binding</keyword>
<gene>
    <name evidence="8" type="ORF">GCM10011611_18950</name>
</gene>
<reference evidence="8" key="1">
    <citation type="journal article" date="2014" name="Int. J. Syst. Evol. Microbiol.">
        <title>Complete genome sequence of Corynebacterium casei LMG S-19264T (=DSM 44701T), isolated from a smear-ripened cheese.</title>
        <authorList>
            <consortium name="US DOE Joint Genome Institute (JGI-PGF)"/>
            <person name="Walter F."/>
            <person name="Albersmeier A."/>
            <person name="Kalinowski J."/>
            <person name="Ruckert C."/>
        </authorList>
    </citation>
    <scope>NUCLEOTIDE SEQUENCE</scope>
    <source>
        <strain evidence="8">CGMCC 1.15725</strain>
    </source>
</reference>
<evidence type="ECO:0000259" key="7">
    <source>
        <dbReference type="PROSITE" id="PS50860"/>
    </source>
</evidence>
<dbReference type="InterPro" id="IPR051335">
    <property type="entry name" value="Alanyl-tRNA_Editing_Enzymes"/>
</dbReference>
<dbReference type="InterPro" id="IPR009000">
    <property type="entry name" value="Transl_B-barrel_sf"/>
</dbReference>
<evidence type="ECO:0000256" key="6">
    <source>
        <dbReference type="ARBA" id="ARBA00032577"/>
    </source>
</evidence>
<dbReference type="GO" id="GO:0006419">
    <property type="term" value="P:alanyl-tRNA aminoacylation"/>
    <property type="evidence" value="ECO:0007669"/>
    <property type="project" value="InterPro"/>
</dbReference>
<dbReference type="PANTHER" id="PTHR43462:SF1">
    <property type="entry name" value="ALANYL-TRNA EDITING PROTEIN AARSD1"/>
    <property type="match status" value="1"/>
</dbReference>
<sequence length="239" mass="25540">MPGATQLLFRDDAYLRSTPATVVAVDGNRVELDRTVFYPLGGGQPGDRGTLTTADGQVFTIVDTRKGETPDSVLHLLEEGAAAPAPGTAVTAAIDWDYRHRLMRMHSCMHLLCAVVPGSVTGGQISDGKARLDFDVPGDSLDKDEITAKLNALIEGGHAVETRWITDEELAAQPELIRTMSVKPPTGAGRVRLLDIVGVDLQPCGGTHIRNTAEIGPVVVAKIENKGRQNRRINIAFAG</sequence>
<protein>
    <recommendedName>
        <fullName evidence="3">Alanine--tRNA ligase</fullName>
    </recommendedName>
    <alternativeName>
        <fullName evidence="6">Alanyl-tRNA synthetase</fullName>
    </alternativeName>
</protein>
<dbReference type="SUPFAM" id="SSF50447">
    <property type="entry name" value="Translation proteins"/>
    <property type="match status" value="1"/>
</dbReference>
<dbReference type="RefSeq" id="WP_189044944.1">
    <property type="nucleotide sequence ID" value="NZ_BMJQ01000004.1"/>
</dbReference>
<comment type="cofactor">
    <cofactor evidence="1">
        <name>Zn(2+)</name>
        <dbReference type="ChEBI" id="CHEBI:29105"/>
    </cofactor>
</comment>